<sequence length="86" mass="9249">EAASGLMTSFAISDMMAGGANGPMAVPSGFKQDRVGGQQLREHNILDTIEEQITWSTAASTPQILIIDSFHKHSDEKHLEKQVLGA</sequence>
<keyword evidence="3" id="KW-1185">Reference proteome</keyword>
<evidence type="ECO:0000313" key="3">
    <source>
        <dbReference type="Proteomes" id="UP001642484"/>
    </source>
</evidence>
<evidence type="ECO:0008006" key="4">
    <source>
        <dbReference type="Google" id="ProtNLM"/>
    </source>
</evidence>
<dbReference type="EMBL" id="CAXAMN010026917">
    <property type="protein sequence ID" value="CAK9106877.1"/>
    <property type="molecule type" value="Genomic_DNA"/>
</dbReference>
<proteinExistence type="predicted"/>
<comment type="caution">
    <text evidence="2">The sequence shown here is derived from an EMBL/GenBank/DDBJ whole genome shotgun (WGS) entry which is preliminary data.</text>
</comment>
<organism evidence="2 3">
    <name type="scientific">Durusdinium trenchii</name>
    <dbReference type="NCBI Taxonomy" id="1381693"/>
    <lineage>
        <taxon>Eukaryota</taxon>
        <taxon>Sar</taxon>
        <taxon>Alveolata</taxon>
        <taxon>Dinophyceae</taxon>
        <taxon>Suessiales</taxon>
        <taxon>Symbiodiniaceae</taxon>
        <taxon>Durusdinium</taxon>
    </lineage>
</organism>
<accession>A0ABP0S3H8</accession>
<feature type="non-terminal residue" evidence="2">
    <location>
        <position position="1"/>
    </location>
</feature>
<gene>
    <name evidence="1" type="ORF">CCMP2556_LOCUS49476</name>
    <name evidence="2" type="ORF">CCMP2556_LOCUS49900</name>
</gene>
<feature type="non-terminal residue" evidence="2">
    <location>
        <position position="86"/>
    </location>
</feature>
<dbReference type="EMBL" id="CAXAMN010026805">
    <property type="protein sequence ID" value="CAK9105793.1"/>
    <property type="molecule type" value="Genomic_DNA"/>
</dbReference>
<name>A0ABP0S3H8_9DINO</name>
<evidence type="ECO:0000313" key="2">
    <source>
        <dbReference type="EMBL" id="CAK9106877.1"/>
    </source>
</evidence>
<reference evidence="2 3" key="1">
    <citation type="submission" date="2024-02" db="EMBL/GenBank/DDBJ databases">
        <authorList>
            <person name="Chen Y."/>
            <person name="Shah S."/>
            <person name="Dougan E. K."/>
            <person name="Thang M."/>
            <person name="Chan C."/>
        </authorList>
    </citation>
    <scope>NUCLEOTIDE SEQUENCE [LARGE SCALE GENOMIC DNA]</scope>
</reference>
<evidence type="ECO:0000313" key="1">
    <source>
        <dbReference type="EMBL" id="CAK9105793.1"/>
    </source>
</evidence>
<protein>
    <recommendedName>
        <fullName evidence="4">DDE-1 domain-containing protein</fullName>
    </recommendedName>
</protein>
<dbReference type="Proteomes" id="UP001642484">
    <property type="component" value="Unassembled WGS sequence"/>
</dbReference>